<evidence type="ECO:0000313" key="3">
    <source>
        <dbReference type="Proteomes" id="UP001311232"/>
    </source>
</evidence>
<feature type="compositionally biased region" description="Basic residues" evidence="1">
    <location>
        <begin position="112"/>
        <end position="122"/>
    </location>
</feature>
<feature type="compositionally biased region" description="Polar residues" evidence="1">
    <location>
        <begin position="1"/>
        <end position="24"/>
    </location>
</feature>
<protein>
    <submittedName>
        <fullName evidence="2">Uncharacterized protein</fullName>
    </submittedName>
</protein>
<sequence>MTAQGSNTNQVSSTITAQTIQTPVTPQPKIGHNPPTSHTATPPSHPPTRSTTPEPTAQSQQSTRSLMPHSPAMDPSHKQASGATKHTPHHHRNGQQMNQNRQRQQGSQANPPKHHPTHHHAQRKDAAQANRMPPLKCHSLHCRDDAHPTRDEEPPTSRPAKPKKYSQAGAPPEPMPQQ</sequence>
<gene>
    <name evidence="2" type="ORF">CRENBAI_014087</name>
</gene>
<feature type="region of interest" description="Disordered" evidence="1">
    <location>
        <begin position="1"/>
        <end position="178"/>
    </location>
</feature>
<accession>A0AAV9R821</accession>
<dbReference type="AlphaFoldDB" id="A0AAV9R821"/>
<keyword evidence="3" id="KW-1185">Reference proteome</keyword>
<organism evidence="2 3">
    <name type="scientific">Crenichthys baileyi</name>
    <name type="common">White River springfish</name>
    <dbReference type="NCBI Taxonomy" id="28760"/>
    <lineage>
        <taxon>Eukaryota</taxon>
        <taxon>Metazoa</taxon>
        <taxon>Chordata</taxon>
        <taxon>Craniata</taxon>
        <taxon>Vertebrata</taxon>
        <taxon>Euteleostomi</taxon>
        <taxon>Actinopterygii</taxon>
        <taxon>Neopterygii</taxon>
        <taxon>Teleostei</taxon>
        <taxon>Neoteleostei</taxon>
        <taxon>Acanthomorphata</taxon>
        <taxon>Ovalentaria</taxon>
        <taxon>Atherinomorphae</taxon>
        <taxon>Cyprinodontiformes</taxon>
        <taxon>Goodeidae</taxon>
        <taxon>Crenichthys</taxon>
    </lineage>
</organism>
<feature type="compositionally biased region" description="Low complexity" evidence="1">
    <location>
        <begin position="94"/>
        <end position="108"/>
    </location>
</feature>
<reference evidence="2 3" key="1">
    <citation type="submission" date="2021-06" db="EMBL/GenBank/DDBJ databases">
        <authorList>
            <person name="Palmer J.M."/>
        </authorList>
    </citation>
    <scope>NUCLEOTIDE SEQUENCE [LARGE SCALE GENOMIC DNA]</scope>
    <source>
        <strain evidence="2 3">MEX-2019</strain>
        <tissue evidence="2">Muscle</tissue>
    </source>
</reference>
<evidence type="ECO:0000256" key="1">
    <source>
        <dbReference type="SAM" id="MobiDB-lite"/>
    </source>
</evidence>
<comment type="caution">
    <text evidence="2">The sequence shown here is derived from an EMBL/GenBank/DDBJ whole genome shotgun (WGS) entry which is preliminary data.</text>
</comment>
<feature type="compositionally biased region" description="Basic and acidic residues" evidence="1">
    <location>
        <begin position="141"/>
        <end position="155"/>
    </location>
</feature>
<name>A0AAV9R821_9TELE</name>
<evidence type="ECO:0000313" key="2">
    <source>
        <dbReference type="EMBL" id="KAK5605428.1"/>
    </source>
</evidence>
<dbReference type="EMBL" id="JAHHUM010002293">
    <property type="protein sequence ID" value="KAK5605428.1"/>
    <property type="molecule type" value="Genomic_DNA"/>
</dbReference>
<dbReference type="Proteomes" id="UP001311232">
    <property type="component" value="Unassembled WGS sequence"/>
</dbReference>
<feature type="compositionally biased region" description="Low complexity" evidence="1">
    <location>
        <begin position="32"/>
        <end position="56"/>
    </location>
</feature>
<proteinExistence type="predicted"/>